<keyword evidence="1" id="KW-0949">S-adenosyl-L-methionine</keyword>
<gene>
    <name evidence="6" type="ORF">GCM10009760_20950</name>
</gene>
<accession>A0ABP5L360</accession>
<dbReference type="CDD" id="cd01335">
    <property type="entry name" value="Radical_SAM"/>
    <property type="match status" value="1"/>
</dbReference>
<dbReference type="RefSeq" id="WP_344463224.1">
    <property type="nucleotide sequence ID" value="NZ_BAAANT010000009.1"/>
</dbReference>
<dbReference type="EMBL" id="BAAANT010000009">
    <property type="protein sequence ID" value="GAA2139111.1"/>
    <property type="molecule type" value="Genomic_DNA"/>
</dbReference>
<dbReference type="SFLD" id="SFLDS00029">
    <property type="entry name" value="Radical_SAM"/>
    <property type="match status" value="1"/>
</dbReference>
<keyword evidence="4" id="KW-0411">Iron-sulfur</keyword>
<dbReference type="InterPro" id="IPR007197">
    <property type="entry name" value="rSAM"/>
</dbReference>
<comment type="caution">
    <text evidence="6">The sequence shown here is derived from an EMBL/GenBank/DDBJ whole genome shotgun (WGS) entry which is preliminary data.</text>
</comment>
<dbReference type="PROSITE" id="PS51918">
    <property type="entry name" value="RADICAL_SAM"/>
    <property type="match status" value="1"/>
</dbReference>
<dbReference type="InterPro" id="IPR058240">
    <property type="entry name" value="rSAM_sf"/>
</dbReference>
<keyword evidence="2" id="KW-0479">Metal-binding</keyword>
<evidence type="ECO:0000256" key="2">
    <source>
        <dbReference type="ARBA" id="ARBA00022723"/>
    </source>
</evidence>
<keyword evidence="3" id="KW-0408">Iron</keyword>
<dbReference type="Gene3D" id="3.20.20.70">
    <property type="entry name" value="Aldolase class I"/>
    <property type="match status" value="1"/>
</dbReference>
<feature type="domain" description="Radical SAM core" evidence="5">
    <location>
        <begin position="63"/>
        <end position="300"/>
    </location>
</feature>
<dbReference type="PANTHER" id="PTHR43273">
    <property type="entry name" value="ANAEROBIC SULFATASE-MATURATING ENZYME HOMOLOG ASLB-RELATED"/>
    <property type="match status" value="1"/>
</dbReference>
<dbReference type="InterPro" id="IPR023867">
    <property type="entry name" value="Sulphatase_maturase_rSAM"/>
</dbReference>
<dbReference type="PANTHER" id="PTHR43273:SF8">
    <property type="entry name" value="RADICAL SAM DOMAIN PROTEIN"/>
    <property type="match status" value="1"/>
</dbReference>
<organism evidence="6 7">
    <name type="scientific">Kitasatospora kazusensis</name>
    <dbReference type="NCBI Taxonomy" id="407974"/>
    <lineage>
        <taxon>Bacteria</taxon>
        <taxon>Bacillati</taxon>
        <taxon>Actinomycetota</taxon>
        <taxon>Actinomycetes</taxon>
        <taxon>Kitasatosporales</taxon>
        <taxon>Streptomycetaceae</taxon>
        <taxon>Kitasatospora</taxon>
    </lineage>
</organism>
<evidence type="ECO:0000256" key="1">
    <source>
        <dbReference type="ARBA" id="ARBA00022691"/>
    </source>
</evidence>
<reference evidence="7" key="1">
    <citation type="journal article" date="2019" name="Int. J. Syst. Evol. Microbiol.">
        <title>The Global Catalogue of Microorganisms (GCM) 10K type strain sequencing project: providing services to taxonomists for standard genome sequencing and annotation.</title>
        <authorList>
            <consortium name="The Broad Institute Genomics Platform"/>
            <consortium name="The Broad Institute Genome Sequencing Center for Infectious Disease"/>
            <person name="Wu L."/>
            <person name="Ma J."/>
        </authorList>
    </citation>
    <scope>NUCLEOTIDE SEQUENCE [LARGE SCALE GENOMIC DNA]</scope>
    <source>
        <strain evidence="7">JCM 14560</strain>
    </source>
</reference>
<evidence type="ECO:0000313" key="6">
    <source>
        <dbReference type="EMBL" id="GAA2139111.1"/>
    </source>
</evidence>
<evidence type="ECO:0000259" key="5">
    <source>
        <dbReference type="PROSITE" id="PS51918"/>
    </source>
</evidence>
<protein>
    <recommendedName>
        <fullName evidence="5">Radical SAM core domain-containing protein</fullName>
    </recommendedName>
</protein>
<keyword evidence="7" id="KW-1185">Reference proteome</keyword>
<evidence type="ECO:0000256" key="3">
    <source>
        <dbReference type="ARBA" id="ARBA00023004"/>
    </source>
</evidence>
<evidence type="ECO:0000313" key="7">
    <source>
        <dbReference type="Proteomes" id="UP001422759"/>
    </source>
</evidence>
<dbReference type="Pfam" id="PF04055">
    <property type="entry name" value="Radical_SAM"/>
    <property type="match status" value="1"/>
</dbReference>
<dbReference type="InterPro" id="IPR013785">
    <property type="entry name" value="Aldolase_TIM"/>
</dbReference>
<dbReference type="Proteomes" id="UP001422759">
    <property type="component" value="Unassembled WGS sequence"/>
</dbReference>
<dbReference type="SUPFAM" id="SSF102114">
    <property type="entry name" value="Radical SAM enzymes"/>
    <property type="match status" value="1"/>
</dbReference>
<proteinExistence type="predicted"/>
<evidence type="ECO:0000256" key="4">
    <source>
        <dbReference type="ARBA" id="ARBA00023014"/>
    </source>
</evidence>
<dbReference type="SFLD" id="SFLDG01067">
    <property type="entry name" value="SPASM/twitch_domain_containing"/>
    <property type="match status" value="1"/>
</dbReference>
<name>A0ABP5L360_9ACTN</name>
<sequence length="398" mass="42968">MPATQSAPEADRSRLIKAEGGGWWFLGDGGFARLRPAQVGPDGTLPPSTERYLRETGLYEGKPFSSYSLTVLTSTDCNLGCGYCFQNTGQDLSGGSRPPRIKHARLTSEMITEVLDFTKVRMEASGLKRLALMLFGGEPLLNPRGARELLRRAAELGELNASMVSNGTLLTPLIAKELNAAGLRSVQITFDGDRDEHDAIRIKRSGGGTFDMIVHNVAKAMAAAPSLQWHLRINVSHLNRHGMDELVERLAAKFDPARCSLQFALIGDVGVGYGNDLSYGSSLAGDFTRWHERALELGFSVSRPKANTGCQACSVKDGKYGAVINADGVLSSCWETAGRPGWEVGTLADGYMTAEETEGRWIACDDQYEHGENAAALAAFQDQVDAALLDRLNAAGRL</sequence>